<comment type="similarity">
    <text evidence="4">Belongs to the CCN family.</text>
</comment>
<evidence type="ECO:0000256" key="16">
    <source>
        <dbReference type="PROSITE-ProRule" id="PRU00039"/>
    </source>
</evidence>
<dbReference type="GO" id="GO:0005178">
    <property type="term" value="F:integrin binding"/>
    <property type="evidence" value="ECO:0007669"/>
    <property type="project" value="TreeGrafter"/>
</dbReference>
<dbReference type="InterPro" id="IPR001007">
    <property type="entry name" value="VWF_dom"/>
</dbReference>
<organism evidence="20 21">
    <name type="scientific">Astyanax mexicanus</name>
    <name type="common">Blind cave fish</name>
    <name type="synonym">Astyanax fasciatus mexicanus</name>
    <dbReference type="NCBI Taxonomy" id="7994"/>
    <lineage>
        <taxon>Eukaryota</taxon>
        <taxon>Metazoa</taxon>
        <taxon>Chordata</taxon>
        <taxon>Craniata</taxon>
        <taxon>Vertebrata</taxon>
        <taxon>Euteleostomi</taxon>
        <taxon>Actinopterygii</taxon>
        <taxon>Neopterygii</taxon>
        <taxon>Teleostei</taxon>
        <taxon>Ostariophysi</taxon>
        <taxon>Characiformes</taxon>
        <taxon>Characoidei</taxon>
        <taxon>Acestrorhamphidae</taxon>
        <taxon>Acestrorhamphinae</taxon>
        <taxon>Astyanax</taxon>
    </lineage>
</organism>
<dbReference type="InterPro" id="IPR036383">
    <property type="entry name" value="TSP1_rpt_sf"/>
</dbReference>
<dbReference type="Proteomes" id="UP000694621">
    <property type="component" value="Unplaced"/>
</dbReference>
<dbReference type="InterPro" id="IPR006208">
    <property type="entry name" value="Glyco_hormone_CN"/>
</dbReference>
<keyword evidence="6" id="KW-0964">Secreted</keyword>
<evidence type="ECO:0000256" key="2">
    <source>
        <dbReference type="ARBA" id="ARBA00004610"/>
    </source>
</evidence>
<dbReference type="GO" id="GO:0005921">
    <property type="term" value="C:gap junction"/>
    <property type="evidence" value="ECO:0007669"/>
    <property type="project" value="UniProtKB-SubCell"/>
</dbReference>
<keyword evidence="5" id="KW-0963">Cytoplasm</keyword>
<evidence type="ECO:0000313" key="20">
    <source>
        <dbReference type="Ensembl" id="ENSAMXP00005040077.1"/>
    </source>
</evidence>
<evidence type="ECO:0000256" key="13">
    <source>
        <dbReference type="ARBA" id="ARBA00039944"/>
    </source>
</evidence>
<evidence type="ECO:0000256" key="11">
    <source>
        <dbReference type="ARBA" id="ARBA00023157"/>
    </source>
</evidence>
<dbReference type="Pfam" id="PF00219">
    <property type="entry name" value="IGFBP"/>
    <property type="match status" value="1"/>
</dbReference>
<evidence type="ECO:0000256" key="6">
    <source>
        <dbReference type="ARBA" id="ARBA00022525"/>
    </source>
</evidence>
<dbReference type="GO" id="GO:0008083">
    <property type="term" value="F:growth factor activity"/>
    <property type="evidence" value="ECO:0007669"/>
    <property type="project" value="UniProtKB-KW"/>
</dbReference>
<evidence type="ECO:0000256" key="12">
    <source>
        <dbReference type="ARBA" id="ARBA00023180"/>
    </source>
</evidence>
<evidence type="ECO:0000259" key="17">
    <source>
        <dbReference type="PROSITE" id="PS01225"/>
    </source>
</evidence>
<name>A0A8B9KQJ1_ASTMX</name>
<dbReference type="InterPro" id="IPR050941">
    <property type="entry name" value="CCN"/>
</dbReference>
<dbReference type="PROSITE" id="PS50092">
    <property type="entry name" value="TSP1"/>
    <property type="match status" value="1"/>
</dbReference>
<comment type="subcellular location">
    <subcellularLocation>
        <location evidence="2">Cell junction</location>
        <location evidence="2">Gap junction</location>
    </subcellularLocation>
    <subcellularLocation>
        <location evidence="1">Cytoplasm</location>
    </subcellularLocation>
    <subcellularLocation>
        <location evidence="3">Secreted</location>
    </subcellularLocation>
</comment>
<keyword evidence="11" id="KW-1015">Disulfide bond</keyword>
<dbReference type="Pfam" id="PF00007">
    <property type="entry name" value="Cys_knot"/>
    <property type="match status" value="1"/>
</dbReference>
<dbReference type="SMART" id="SM00214">
    <property type="entry name" value="VWC"/>
    <property type="match status" value="1"/>
</dbReference>
<keyword evidence="7" id="KW-0732">Signal</keyword>
<dbReference type="PIRSF" id="PIRSF036495">
    <property type="entry name" value="IGFBP_rP_CNN"/>
    <property type="match status" value="1"/>
</dbReference>
<dbReference type="PROSITE" id="PS51323">
    <property type="entry name" value="IGFBP_N_2"/>
    <property type="match status" value="1"/>
</dbReference>
<dbReference type="PANTHER" id="PTHR11348">
    <property type="entry name" value="CONNECTIVE TISSUE GROWTH FACTOR-RELATED"/>
    <property type="match status" value="1"/>
</dbReference>
<dbReference type="InterPro" id="IPR009030">
    <property type="entry name" value="Growth_fac_rcpt_cys_sf"/>
</dbReference>
<dbReference type="PROSITE" id="PS50184">
    <property type="entry name" value="VWFC_2"/>
    <property type="match status" value="1"/>
</dbReference>
<evidence type="ECO:0000256" key="3">
    <source>
        <dbReference type="ARBA" id="ARBA00004613"/>
    </source>
</evidence>
<feature type="domain" description="CTCK" evidence="17">
    <location>
        <begin position="273"/>
        <end position="347"/>
    </location>
</feature>
<keyword evidence="12" id="KW-0325">Glycoprotein</keyword>
<dbReference type="Pfam" id="PF00093">
    <property type="entry name" value="VWC"/>
    <property type="match status" value="1"/>
</dbReference>
<dbReference type="GO" id="GO:0031012">
    <property type="term" value="C:extracellular matrix"/>
    <property type="evidence" value="ECO:0007669"/>
    <property type="project" value="TreeGrafter"/>
</dbReference>
<evidence type="ECO:0000256" key="8">
    <source>
        <dbReference type="ARBA" id="ARBA00022868"/>
    </source>
</evidence>
<evidence type="ECO:0000256" key="7">
    <source>
        <dbReference type="ARBA" id="ARBA00022729"/>
    </source>
</evidence>
<dbReference type="PROSITE" id="PS01225">
    <property type="entry name" value="CTCK_2"/>
    <property type="match status" value="1"/>
</dbReference>
<dbReference type="Gene3D" id="2.10.70.10">
    <property type="entry name" value="Complement Module, domain 1"/>
    <property type="match status" value="1"/>
</dbReference>
<evidence type="ECO:0000313" key="21">
    <source>
        <dbReference type="Proteomes" id="UP000694621"/>
    </source>
</evidence>
<evidence type="ECO:0000256" key="4">
    <source>
        <dbReference type="ARBA" id="ARBA00008125"/>
    </source>
</evidence>
<accession>A0A8B9KQJ1</accession>
<dbReference type="InterPro" id="IPR012395">
    <property type="entry name" value="IGFBP_CNN"/>
</dbReference>
<keyword evidence="9" id="KW-0965">Cell junction</keyword>
<feature type="domain" description="VWFC" evidence="18">
    <location>
        <begin position="123"/>
        <end position="188"/>
    </location>
</feature>
<dbReference type="InterPro" id="IPR000867">
    <property type="entry name" value="IGFBP-like"/>
</dbReference>
<dbReference type="InterPro" id="IPR006207">
    <property type="entry name" value="Cys_knot_C"/>
</dbReference>
<dbReference type="PANTHER" id="PTHR11348:SF4">
    <property type="entry name" value="CCN FAMILY MEMBER 4"/>
    <property type="match status" value="1"/>
</dbReference>
<keyword evidence="10" id="KW-0339">Growth factor</keyword>
<evidence type="ECO:0000256" key="5">
    <source>
        <dbReference type="ARBA" id="ARBA00022490"/>
    </source>
</evidence>
<dbReference type="GO" id="GO:0045597">
    <property type="term" value="P:positive regulation of cell differentiation"/>
    <property type="evidence" value="ECO:0007669"/>
    <property type="project" value="TreeGrafter"/>
</dbReference>
<dbReference type="GO" id="GO:0008201">
    <property type="term" value="F:heparin binding"/>
    <property type="evidence" value="ECO:0007669"/>
    <property type="project" value="TreeGrafter"/>
</dbReference>
<feature type="domain" description="IGFBP N-terminal" evidence="19">
    <location>
        <begin position="47"/>
        <end position="120"/>
    </location>
</feature>
<keyword evidence="8" id="KW-0303">Gap junction</keyword>
<evidence type="ECO:0000256" key="15">
    <source>
        <dbReference type="ARBA" id="ARBA00077787"/>
    </source>
</evidence>
<dbReference type="GO" id="GO:0051239">
    <property type="term" value="P:regulation of multicellular organismal process"/>
    <property type="evidence" value="ECO:0007669"/>
    <property type="project" value="UniProtKB-ARBA"/>
</dbReference>
<dbReference type="Ensembl" id="ENSAMXT00005043637.1">
    <property type="protein sequence ID" value="ENSAMXP00005040077.1"/>
    <property type="gene ID" value="ENSAMXG00005018853.1"/>
</dbReference>
<dbReference type="PROSITE" id="PS01185">
    <property type="entry name" value="CTCK_1"/>
    <property type="match status" value="1"/>
</dbReference>
<dbReference type="FunFam" id="2.20.100.10:FF:000046">
    <property type="entry name" value="Cellular communication network factor 4"/>
    <property type="match status" value="1"/>
</dbReference>
<dbReference type="InterPro" id="IPR000884">
    <property type="entry name" value="TSP1_rpt"/>
</dbReference>
<evidence type="ECO:0000256" key="9">
    <source>
        <dbReference type="ARBA" id="ARBA00022949"/>
    </source>
</evidence>
<dbReference type="InterPro" id="IPR043973">
    <property type="entry name" value="TSP1_CCN"/>
</dbReference>
<evidence type="ECO:0000259" key="18">
    <source>
        <dbReference type="PROSITE" id="PS50184"/>
    </source>
</evidence>
<comment type="caution">
    <text evidence="16">Lacks conserved residue(s) required for the propagation of feature annotation.</text>
</comment>
<evidence type="ECO:0000259" key="19">
    <source>
        <dbReference type="PROSITE" id="PS51323"/>
    </source>
</evidence>
<evidence type="ECO:0000256" key="10">
    <source>
        <dbReference type="ARBA" id="ARBA00023030"/>
    </source>
</evidence>
<proteinExistence type="inferred from homology"/>
<dbReference type="Gene3D" id="2.20.100.10">
    <property type="entry name" value="Thrombospondin type-1 (TSP1) repeat"/>
    <property type="match status" value="1"/>
</dbReference>
<dbReference type="GO" id="GO:0007155">
    <property type="term" value="P:cell adhesion"/>
    <property type="evidence" value="ECO:0007669"/>
    <property type="project" value="TreeGrafter"/>
</dbReference>
<dbReference type="Pfam" id="PF19035">
    <property type="entry name" value="TSP1_CCN"/>
    <property type="match status" value="1"/>
</dbReference>
<dbReference type="SMART" id="SM00121">
    <property type="entry name" value="IB"/>
    <property type="match status" value="1"/>
</dbReference>
<dbReference type="SMART" id="SM00209">
    <property type="entry name" value="TSP1"/>
    <property type="match status" value="1"/>
</dbReference>
<dbReference type="GO" id="GO:0005615">
    <property type="term" value="C:extracellular space"/>
    <property type="evidence" value="ECO:0007669"/>
    <property type="project" value="TreeGrafter"/>
</dbReference>
<dbReference type="SMART" id="SM00041">
    <property type="entry name" value="CT"/>
    <property type="match status" value="1"/>
</dbReference>
<protein>
    <recommendedName>
        <fullName evidence="13">CCN family member 3</fullName>
    </recommendedName>
    <alternativeName>
        <fullName evidence="14">Cellular communication network factor 3</fullName>
    </alternativeName>
    <alternativeName>
        <fullName evidence="15">Protein NOV homolog</fullName>
    </alternativeName>
</protein>
<sequence length="367" mass="41746">MILRSAPWSHDWLIRYLPELIAMQAFCQTSSMVPVMPEPTDLEPYNRTQYCKWPCSCPETPPSCPPGVSLITDGCDCCKACAKQVGEVCNEADNCDHHRGLYCDYSSDKPRYEKGVCAYLLGSGCEHNGVIYRNGQSFQPSCKYQCLCVNGAIGCVPLCNEWQPPRVWCQTPRRVKIPGQCCDQWICEESRRGRKTAPRHAMAALSSGKDNWQQNCVTQTSSWSPCSKTCGRGVSLRITNANKQCRMVKERRLCNLRPCEVDITKHIKPGKKCLNIYREENPTNFTISGCTSKKLYRPKYCGVCTDERCCIPYKSKTVQVEFQCPRGGVITWQVMWINACFCNLSCKNPNDIFADLELYYENREIMN</sequence>
<dbReference type="AlphaFoldDB" id="A0A8B9KQJ1"/>
<reference evidence="20" key="1">
    <citation type="submission" date="2025-08" db="UniProtKB">
        <authorList>
            <consortium name="Ensembl"/>
        </authorList>
    </citation>
    <scope>IDENTIFICATION</scope>
</reference>
<dbReference type="PROSITE" id="PS01208">
    <property type="entry name" value="VWFC_1"/>
    <property type="match status" value="1"/>
</dbReference>
<dbReference type="SUPFAM" id="SSF57184">
    <property type="entry name" value="Growth factor receptor domain"/>
    <property type="match status" value="1"/>
</dbReference>
<dbReference type="GO" id="GO:0005737">
    <property type="term" value="C:cytoplasm"/>
    <property type="evidence" value="ECO:0007669"/>
    <property type="project" value="UniProtKB-SubCell"/>
</dbReference>
<evidence type="ECO:0000256" key="1">
    <source>
        <dbReference type="ARBA" id="ARBA00004496"/>
    </source>
</evidence>
<dbReference type="SUPFAM" id="SSF82895">
    <property type="entry name" value="TSP-1 type 1 repeat"/>
    <property type="match status" value="1"/>
</dbReference>
<evidence type="ECO:0000256" key="14">
    <source>
        <dbReference type="ARBA" id="ARBA00042352"/>
    </source>
</evidence>